<dbReference type="Proteomes" id="UP001206925">
    <property type="component" value="Unassembled WGS sequence"/>
</dbReference>
<dbReference type="AlphaFoldDB" id="A0AAD5C833"/>
<gene>
    <name evidence="2" type="ORF">M8C21_003468</name>
</gene>
<keyword evidence="3" id="KW-1185">Reference proteome</keyword>
<protein>
    <submittedName>
        <fullName evidence="2">Uncharacterized protein</fullName>
    </submittedName>
</protein>
<organism evidence="2 3">
    <name type="scientific">Ambrosia artemisiifolia</name>
    <name type="common">Common ragweed</name>
    <dbReference type="NCBI Taxonomy" id="4212"/>
    <lineage>
        <taxon>Eukaryota</taxon>
        <taxon>Viridiplantae</taxon>
        <taxon>Streptophyta</taxon>
        <taxon>Embryophyta</taxon>
        <taxon>Tracheophyta</taxon>
        <taxon>Spermatophyta</taxon>
        <taxon>Magnoliopsida</taxon>
        <taxon>eudicotyledons</taxon>
        <taxon>Gunneridae</taxon>
        <taxon>Pentapetalae</taxon>
        <taxon>asterids</taxon>
        <taxon>campanulids</taxon>
        <taxon>Asterales</taxon>
        <taxon>Asteraceae</taxon>
        <taxon>Asteroideae</taxon>
        <taxon>Heliantheae alliance</taxon>
        <taxon>Heliantheae</taxon>
        <taxon>Ambrosia</taxon>
    </lineage>
</organism>
<sequence>FAPGAFFTFRISPLNKHQILFHLLIPNTATSRNLNRPPRRLGLTLPLPQRKPPLHSRYLFHRHLHEQPTTTVAYKGGISDIFGGYCYTGMKMAVNVVEFVPAPQPSPALISGCYMITAINLFMLSVVVARSMA</sequence>
<keyword evidence="1" id="KW-1133">Transmembrane helix</keyword>
<evidence type="ECO:0000313" key="3">
    <source>
        <dbReference type="Proteomes" id="UP001206925"/>
    </source>
</evidence>
<feature type="transmembrane region" description="Helical" evidence="1">
    <location>
        <begin position="108"/>
        <end position="129"/>
    </location>
</feature>
<dbReference type="EMBL" id="JAMZMK010009320">
    <property type="protein sequence ID" value="KAI7736298.1"/>
    <property type="molecule type" value="Genomic_DNA"/>
</dbReference>
<feature type="non-terminal residue" evidence="2">
    <location>
        <position position="133"/>
    </location>
</feature>
<name>A0AAD5C833_AMBAR</name>
<reference evidence="2" key="1">
    <citation type="submission" date="2022-06" db="EMBL/GenBank/DDBJ databases">
        <title>Uncovering the hologenomic basis of an extraordinary plant invasion.</title>
        <authorList>
            <person name="Bieker V.C."/>
            <person name="Martin M.D."/>
            <person name="Gilbert T."/>
            <person name="Hodgins K."/>
            <person name="Battlay P."/>
            <person name="Petersen B."/>
            <person name="Wilson J."/>
        </authorList>
    </citation>
    <scope>NUCLEOTIDE SEQUENCE</scope>
    <source>
        <strain evidence="2">AA19_3_7</strain>
        <tissue evidence="2">Leaf</tissue>
    </source>
</reference>
<evidence type="ECO:0000256" key="1">
    <source>
        <dbReference type="SAM" id="Phobius"/>
    </source>
</evidence>
<evidence type="ECO:0000313" key="2">
    <source>
        <dbReference type="EMBL" id="KAI7736298.1"/>
    </source>
</evidence>
<proteinExistence type="predicted"/>
<accession>A0AAD5C833</accession>
<keyword evidence="1" id="KW-0812">Transmembrane</keyword>
<keyword evidence="1" id="KW-0472">Membrane</keyword>
<comment type="caution">
    <text evidence="2">The sequence shown here is derived from an EMBL/GenBank/DDBJ whole genome shotgun (WGS) entry which is preliminary data.</text>
</comment>